<dbReference type="Pfam" id="PF00580">
    <property type="entry name" value="UvrD-helicase"/>
    <property type="match status" value="1"/>
</dbReference>
<dbReference type="Proteomes" id="UP000644507">
    <property type="component" value="Unassembled WGS sequence"/>
</dbReference>
<evidence type="ECO:0000313" key="8">
    <source>
        <dbReference type="Proteomes" id="UP000644507"/>
    </source>
</evidence>
<gene>
    <name evidence="7" type="ORF">GCM10007100_10750</name>
</gene>
<dbReference type="GO" id="GO:0016787">
    <property type="term" value="F:hydrolase activity"/>
    <property type="evidence" value="ECO:0007669"/>
    <property type="project" value="UniProtKB-UniRule"/>
</dbReference>
<dbReference type="GO" id="GO:0003677">
    <property type="term" value="F:DNA binding"/>
    <property type="evidence" value="ECO:0007669"/>
    <property type="project" value="InterPro"/>
</dbReference>
<dbReference type="InterPro" id="IPR027417">
    <property type="entry name" value="P-loop_NTPase"/>
</dbReference>
<dbReference type="GO" id="GO:0043138">
    <property type="term" value="F:3'-5' DNA helicase activity"/>
    <property type="evidence" value="ECO:0007669"/>
    <property type="project" value="TreeGrafter"/>
</dbReference>
<keyword evidence="2 5" id="KW-0378">Hydrolase</keyword>
<keyword evidence="8" id="KW-1185">Reference proteome</keyword>
<reference evidence="7" key="2">
    <citation type="submission" date="2020-09" db="EMBL/GenBank/DDBJ databases">
        <authorList>
            <person name="Sun Q."/>
            <person name="Kim S."/>
        </authorList>
    </citation>
    <scope>NUCLEOTIDE SEQUENCE</scope>
    <source>
        <strain evidence="7">KCTC 12988</strain>
    </source>
</reference>
<evidence type="ECO:0000256" key="3">
    <source>
        <dbReference type="ARBA" id="ARBA00022806"/>
    </source>
</evidence>
<name>A0A918TFH2_9BACT</name>
<dbReference type="EMBL" id="BMXI01000003">
    <property type="protein sequence ID" value="GHC46902.1"/>
    <property type="molecule type" value="Genomic_DNA"/>
</dbReference>
<evidence type="ECO:0000256" key="5">
    <source>
        <dbReference type="PROSITE-ProRule" id="PRU00560"/>
    </source>
</evidence>
<dbReference type="GO" id="GO:0005829">
    <property type="term" value="C:cytosol"/>
    <property type="evidence" value="ECO:0007669"/>
    <property type="project" value="TreeGrafter"/>
</dbReference>
<evidence type="ECO:0000256" key="1">
    <source>
        <dbReference type="ARBA" id="ARBA00022741"/>
    </source>
</evidence>
<comment type="caution">
    <text evidence="7">The sequence shown here is derived from an EMBL/GenBank/DDBJ whole genome shotgun (WGS) entry which is preliminary data.</text>
</comment>
<dbReference type="AlphaFoldDB" id="A0A918TFH2"/>
<dbReference type="InterPro" id="IPR014016">
    <property type="entry name" value="UvrD-like_ATP-bd"/>
</dbReference>
<dbReference type="InterPro" id="IPR000212">
    <property type="entry name" value="DNA_helicase_UvrD/REP"/>
</dbReference>
<evidence type="ECO:0000256" key="4">
    <source>
        <dbReference type="ARBA" id="ARBA00022840"/>
    </source>
</evidence>
<dbReference type="PANTHER" id="PTHR11070">
    <property type="entry name" value="UVRD / RECB / PCRA DNA HELICASE FAMILY MEMBER"/>
    <property type="match status" value="1"/>
</dbReference>
<organism evidence="7 8">
    <name type="scientific">Roseibacillus persicicus</name>
    <dbReference type="NCBI Taxonomy" id="454148"/>
    <lineage>
        <taxon>Bacteria</taxon>
        <taxon>Pseudomonadati</taxon>
        <taxon>Verrucomicrobiota</taxon>
        <taxon>Verrucomicrobiia</taxon>
        <taxon>Verrucomicrobiales</taxon>
        <taxon>Verrucomicrobiaceae</taxon>
        <taxon>Roseibacillus</taxon>
    </lineage>
</organism>
<accession>A0A918TFH2</accession>
<feature type="domain" description="UvrD-like helicase ATP-binding" evidence="6">
    <location>
        <begin position="206"/>
        <end position="486"/>
    </location>
</feature>
<dbReference type="GO" id="GO:0005524">
    <property type="term" value="F:ATP binding"/>
    <property type="evidence" value="ECO:0007669"/>
    <property type="project" value="UniProtKB-UniRule"/>
</dbReference>
<keyword evidence="3 5" id="KW-0347">Helicase</keyword>
<dbReference type="SUPFAM" id="SSF52540">
    <property type="entry name" value="P-loop containing nucleoside triphosphate hydrolases"/>
    <property type="match status" value="1"/>
</dbReference>
<dbReference type="PROSITE" id="PS51198">
    <property type="entry name" value="UVRD_HELICASE_ATP_BIND"/>
    <property type="match status" value="1"/>
</dbReference>
<feature type="binding site" evidence="5">
    <location>
        <begin position="227"/>
        <end position="234"/>
    </location>
    <ligand>
        <name>ATP</name>
        <dbReference type="ChEBI" id="CHEBI:30616"/>
    </ligand>
</feature>
<keyword evidence="1 5" id="KW-0547">Nucleotide-binding</keyword>
<dbReference type="Gene3D" id="3.40.50.300">
    <property type="entry name" value="P-loop containing nucleotide triphosphate hydrolases"/>
    <property type="match status" value="2"/>
</dbReference>
<reference evidence="7" key="1">
    <citation type="journal article" date="2014" name="Int. J. Syst. Evol. Microbiol.">
        <title>Complete genome sequence of Corynebacterium casei LMG S-19264T (=DSM 44701T), isolated from a smear-ripened cheese.</title>
        <authorList>
            <consortium name="US DOE Joint Genome Institute (JGI-PGF)"/>
            <person name="Walter F."/>
            <person name="Albersmeier A."/>
            <person name="Kalinowski J."/>
            <person name="Ruckert C."/>
        </authorList>
    </citation>
    <scope>NUCLEOTIDE SEQUENCE</scope>
    <source>
        <strain evidence="7">KCTC 12988</strain>
    </source>
</reference>
<dbReference type="PANTHER" id="PTHR11070:SF45">
    <property type="entry name" value="DNA 3'-5' HELICASE"/>
    <property type="match status" value="1"/>
</dbReference>
<evidence type="ECO:0000256" key="2">
    <source>
        <dbReference type="ARBA" id="ARBA00022801"/>
    </source>
</evidence>
<dbReference type="GO" id="GO:0000725">
    <property type="term" value="P:recombinational repair"/>
    <property type="evidence" value="ECO:0007669"/>
    <property type="project" value="TreeGrafter"/>
</dbReference>
<protein>
    <recommendedName>
        <fullName evidence="6">UvrD-like helicase ATP-binding domain-containing protein</fullName>
    </recommendedName>
</protein>
<evidence type="ECO:0000259" key="6">
    <source>
        <dbReference type="PROSITE" id="PS51198"/>
    </source>
</evidence>
<sequence length="681" mass="76356">MSILIPEKPSGQSTPAILRLFRILKKLPDDYTVWHNFSSAKPHFLVVSPTRNAFLIHVAETTEELAQSAIQLDLLNGSQALTPDTVAADELALLDQFPLSSDAQVRRLLVFPNASQGTLDQIVLQRSQETQVNFLSLKQSTPENFLSLLENLAGTPLPEPALYTLRADFTPETVIPSSHRPTLIEQAKDGCDIPAFLDLDQERLFKQDLLAPPPGEQLSATSRLVTGPAGSGKSLVLLHRAILAAQLHTGARLLVLTHNRPISTQLQQRFQEIAPKNSTVNWKTFFAWATSYLRPDEDIISDHVVRRRIASLQAQSPRLADFQPDFLTDEIDYLRDLGISSLEEYLELERTGRLTALRGEAREAIWQLLLDYRAELAREKLLDWHEVALRFDEFAGEKPGSFHPGYDFIFIDEAQFFAKIWFAPVLTALKPTGQLFLSADHTQGFLKRRQSWRDLGIDVVGRATRLARVYRSTQEVARCARNFFLTRQASDRVNDFSTLPDLLPSENLKSLPSGEPVHILQIGSPNRLHQYTAELVTRHLEVSPHLRGHILVIEADPAKAYNLRENLEKHLGPNTVRNLKPKPGERQPKEPLCQVASLHAATGLEATSVILLGLDSLLEKEKDPTLSPESADELRAAQTRLIYVALTRAIARLTLVTTNKEQWKDLLGVQDESEVEVETVA</sequence>
<evidence type="ECO:0000313" key="7">
    <source>
        <dbReference type="EMBL" id="GHC46902.1"/>
    </source>
</evidence>
<keyword evidence="4 5" id="KW-0067">ATP-binding</keyword>
<proteinExistence type="predicted"/>
<dbReference type="RefSeq" id="WP_189568050.1">
    <property type="nucleotide sequence ID" value="NZ_BMXI01000003.1"/>
</dbReference>